<evidence type="ECO:0000256" key="4">
    <source>
        <dbReference type="SAM" id="MobiDB-lite"/>
    </source>
</evidence>
<proteinExistence type="predicted"/>
<dbReference type="FunFam" id="3.30.70.330:FF:000014">
    <property type="entry name" value="RNA-binding motif, single-stranded-interacting protein 3 isoform 1"/>
    <property type="match status" value="1"/>
</dbReference>
<dbReference type="InterPro" id="IPR012677">
    <property type="entry name" value="Nucleotide-bd_a/b_plait_sf"/>
</dbReference>
<evidence type="ECO:0000256" key="1">
    <source>
        <dbReference type="ARBA" id="ARBA00022737"/>
    </source>
</evidence>
<dbReference type="Pfam" id="PF00076">
    <property type="entry name" value="RRM_1"/>
    <property type="match status" value="2"/>
</dbReference>
<evidence type="ECO:0000313" key="7">
    <source>
        <dbReference type="Proteomes" id="UP000472270"/>
    </source>
</evidence>
<evidence type="ECO:0000313" key="6">
    <source>
        <dbReference type="Ensembl" id="ENSSRHP00000046318.1"/>
    </source>
</evidence>
<feature type="compositionally biased region" description="Low complexity" evidence="4">
    <location>
        <begin position="427"/>
        <end position="444"/>
    </location>
</feature>
<evidence type="ECO:0000256" key="3">
    <source>
        <dbReference type="PROSITE-ProRule" id="PRU00176"/>
    </source>
</evidence>
<feature type="compositionally biased region" description="Low complexity" evidence="4">
    <location>
        <begin position="90"/>
        <end position="99"/>
    </location>
</feature>
<evidence type="ECO:0000256" key="2">
    <source>
        <dbReference type="ARBA" id="ARBA00022884"/>
    </source>
</evidence>
<feature type="region of interest" description="Disordered" evidence="4">
    <location>
        <begin position="74"/>
        <end position="100"/>
    </location>
</feature>
<name>A0A673J171_9TELE</name>
<dbReference type="InterPro" id="IPR002343">
    <property type="entry name" value="Hud_Sxl_RNA"/>
</dbReference>
<reference evidence="6" key="2">
    <citation type="submission" date="2025-09" db="UniProtKB">
        <authorList>
            <consortium name="Ensembl"/>
        </authorList>
    </citation>
    <scope>IDENTIFICATION</scope>
</reference>
<keyword evidence="2 3" id="KW-0694">RNA-binding</keyword>
<keyword evidence="7" id="KW-1185">Reference proteome</keyword>
<keyword evidence="1" id="KW-0677">Repeat</keyword>
<dbReference type="SMART" id="SM00360">
    <property type="entry name" value="RRM"/>
    <property type="match status" value="2"/>
</dbReference>
<dbReference type="GO" id="GO:1990904">
    <property type="term" value="C:ribonucleoprotein complex"/>
    <property type="evidence" value="ECO:0007669"/>
    <property type="project" value="InterPro"/>
</dbReference>
<feature type="domain" description="RRM" evidence="5">
    <location>
        <begin position="105"/>
        <end position="178"/>
    </location>
</feature>
<feature type="compositionally biased region" description="Polar residues" evidence="4">
    <location>
        <begin position="448"/>
        <end position="463"/>
    </location>
</feature>
<dbReference type="FunFam" id="3.30.70.330:FF:000012">
    <property type="entry name" value="RNA-binding motif, single-stranded-interacting protein 3 isoform 1"/>
    <property type="match status" value="1"/>
</dbReference>
<dbReference type="Gene3D" id="3.30.70.330">
    <property type="match status" value="2"/>
</dbReference>
<feature type="compositionally biased region" description="Pro residues" evidence="4">
    <location>
        <begin position="78"/>
        <end position="89"/>
    </location>
</feature>
<sequence length="463" mass="49588">MCAIAAGVRCKSNIISPFPSNLSLSDGEVNAFDVSKASPIMTPDTLHTLTRYRRAPDSCTNWLKEVSVASTLISQSYAPPPPPMAPPSPSTNSSSHSAAEQLSKTNLYIRGLPPGTTDQDLIKLCQPYGKIVSTKAILDKNTNQCKGYGFVDFDSPAAAQKAVASLKASGVQAQMAKQQEQDPTNLYISNLPVSMDEQELESMLKPFGHVISTRILRDANGVSRGVGFARMESTEKCDVVIQHFNGKFLKTPPGVPVPTEPLLCKFADGGQKKRQSLSKYPQNGRPWPREGESGMALTYDPTAMQNGFYSSPYSISTNRMIAQTSITPFIAASPVSTYQGAVITPAMDHTISMQPANMMGPLTQQMNHLSMGTTGTVSVSSAFIVRPVHLLLYMTAAAAPMQGTYIPQYTAVPASAVSVEGVVTEASPQSVPPSSQDASSQQQPLGMDNTSDHAPTYTFQPAK</sequence>
<dbReference type="PRINTS" id="PR00961">
    <property type="entry name" value="HUDSXLRNA"/>
</dbReference>
<evidence type="ECO:0000259" key="5">
    <source>
        <dbReference type="PROSITE" id="PS50102"/>
    </source>
</evidence>
<dbReference type="PROSITE" id="PS50102">
    <property type="entry name" value="RRM"/>
    <property type="match status" value="2"/>
</dbReference>
<gene>
    <name evidence="6" type="primary">LOC107713827</name>
</gene>
<feature type="domain" description="RRM" evidence="5">
    <location>
        <begin position="184"/>
        <end position="269"/>
    </location>
</feature>
<protein>
    <submittedName>
        <fullName evidence="6">RNA-binding motif, single-stranded-interacting protein 3-like</fullName>
    </submittedName>
</protein>
<dbReference type="InterPro" id="IPR035979">
    <property type="entry name" value="RBD_domain_sf"/>
</dbReference>
<dbReference type="PANTHER" id="PTHR24012">
    <property type="entry name" value="RNA BINDING PROTEIN"/>
    <property type="match status" value="1"/>
</dbReference>
<dbReference type="GO" id="GO:0003723">
    <property type="term" value="F:RNA binding"/>
    <property type="evidence" value="ECO:0007669"/>
    <property type="project" value="UniProtKB-UniRule"/>
</dbReference>
<dbReference type="Ensembl" id="ENSSRHT00000047620.1">
    <property type="protein sequence ID" value="ENSSRHP00000046318.1"/>
    <property type="gene ID" value="ENSSRHG00000023154.1"/>
</dbReference>
<dbReference type="AlphaFoldDB" id="A0A673J171"/>
<dbReference type="InterPro" id="IPR000504">
    <property type="entry name" value="RRM_dom"/>
</dbReference>
<feature type="region of interest" description="Disordered" evidence="4">
    <location>
        <begin position="424"/>
        <end position="463"/>
    </location>
</feature>
<dbReference type="Proteomes" id="UP000472270">
    <property type="component" value="Unassembled WGS sequence"/>
</dbReference>
<reference evidence="6" key="1">
    <citation type="submission" date="2025-08" db="UniProtKB">
        <authorList>
            <consortium name="Ensembl"/>
        </authorList>
    </citation>
    <scope>IDENTIFICATION</scope>
</reference>
<dbReference type="SUPFAM" id="SSF54928">
    <property type="entry name" value="RNA-binding domain, RBD"/>
    <property type="match status" value="1"/>
</dbReference>
<accession>A0A673J171</accession>
<organism evidence="6 7">
    <name type="scientific">Sinocyclocheilus rhinocerous</name>
    <dbReference type="NCBI Taxonomy" id="307959"/>
    <lineage>
        <taxon>Eukaryota</taxon>
        <taxon>Metazoa</taxon>
        <taxon>Chordata</taxon>
        <taxon>Craniata</taxon>
        <taxon>Vertebrata</taxon>
        <taxon>Euteleostomi</taxon>
        <taxon>Actinopterygii</taxon>
        <taxon>Neopterygii</taxon>
        <taxon>Teleostei</taxon>
        <taxon>Ostariophysi</taxon>
        <taxon>Cypriniformes</taxon>
        <taxon>Cyprinidae</taxon>
        <taxon>Cyprininae</taxon>
        <taxon>Sinocyclocheilus</taxon>
    </lineage>
</organism>